<evidence type="ECO:0000313" key="3">
    <source>
        <dbReference type="Proteomes" id="UP000050482"/>
    </source>
</evidence>
<sequence length="361" mass="40521">MIPFVLVGAGWRAEFFIRIAQQLPDRFTIQGLVARNQERAKVIKERFGVPTYSDLDEALKHSDPSFVIVCVPRTQAPKIVIDCARKGIPVLCETPPAHGVDEMLELNDALGSKSKVQIAEQYIFQPNHAARLSIVASGILGDVTQAQISIAHDYHGVSLIRHMLSVGFEDAEIWATEFKSPIVEGPGFDGPPTREEVRPSQQLIAVLRFGDKCGVFDFTDDQYFSWIRSPRMLIRGQKGEINNFEVRYLKDYASPVEVDLKRTYAGHDGNLEGLYLKSIFFGREAVYTNQFVPGRLTDDEVAIATCLEKMHDYVQGGPSFYSVAEASQDNYIALMIHQAVKSRELVRTSRQSWSPSRSDHV</sequence>
<accession>A0A0P9CEC4</accession>
<dbReference type="Pfam" id="PF01408">
    <property type="entry name" value="GFO_IDH_MocA"/>
    <property type="match status" value="1"/>
</dbReference>
<dbReference type="EMBL" id="LJCO01000042">
    <property type="protein sequence ID" value="KPV43966.1"/>
    <property type="molecule type" value="Genomic_DNA"/>
</dbReference>
<dbReference type="STRING" id="471514.AN477_09615"/>
<dbReference type="Gene3D" id="3.40.50.720">
    <property type="entry name" value="NAD(P)-binding Rossmann-like Domain"/>
    <property type="match status" value="1"/>
</dbReference>
<dbReference type="PANTHER" id="PTHR43377">
    <property type="entry name" value="BILIVERDIN REDUCTASE A"/>
    <property type="match status" value="1"/>
</dbReference>
<gene>
    <name evidence="2" type="ORF">AN477_09615</name>
</gene>
<name>A0A0P9CEC4_9BACL</name>
<dbReference type="PANTHER" id="PTHR43377:SF1">
    <property type="entry name" value="BILIVERDIN REDUCTASE A"/>
    <property type="match status" value="1"/>
</dbReference>
<evidence type="ECO:0000259" key="1">
    <source>
        <dbReference type="Pfam" id="PF01408"/>
    </source>
</evidence>
<organism evidence="2 3">
    <name type="scientific">Alicyclobacillus ferrooxydans</name>
    <dbReference type="NCBI Taxonomy" id="471514"/>
    <lineage>
        <taxon>Bacteria</taxon>
        <taxon>Bacillati</taxon>
        <taxon>Bacillota</taxon>
        <taxon>Bacilli</taxon>
        <taxon>Bacillales</taxon>
        <taxon>Alicyclobacillaceae</taxon>
        <taxon>Alicyclobacillus</taxon>
    </lineage>
</organism>
<reference evidence="2 3" key="1">
    <citation type="submission" date="2015-09" db="EMBL/GenBank/DDBJ databases">
        <title>Draft genome sequence of Alicyclobacillus ferrooxydans DSM 22381.</title>
        <authorList>
            <person name="Hemp J."/>
        </authorList>
    </citation>
    <scope>NUCLEOTIDE SEQUENCE [LARGE SCALE GENOMIC DNA]</scope>
    <source>
        <strain evidence="2 3">TC-34</strain>
    </source>
</reference>
<dbReference type="InterPro" id="IPR036291">
    <property type="entry name" value="NAD(P)-bd_dom_sf"/>
</dbReference>
<proteinExistence type="predicted"/>
<dbReference type="SUPFAM" id="SSF51735">
    <property type="entry name" value="NAD(P)-binding Rossmann-fold domains"/>
    <property type="match status" value="1"/>
</dbReference>
<dbReference type="PATRIC" id="fig|471514.4.peg.498"/>
<keyword evidence="3" id="KW-1185">Reference proteome</keyword>
<dbReference type="OrthoDB" id="9772350at2"/>
<dbReference type="RefSeq" id="WP_054968940.1">
    <property type="nucleotide sequence ID" value="NZ_LJCO01000042.1"/>
</dbReference>
<dbReference type="Proteomes" id="UP000050482">
    <property type="component" value="Unassembled WGS sequence"/>
</dbReference>
<feature type="domain" description="Gfo/Idh/MocA-like oxidoreductase N-terminal" evidence="1">
    <location>
        <begin position="4"/>
        <end position="116"/>
    </location>
</feature>
<dbReference type="GO" id="GO:0000166">
    <property type="term" value="F:nucleotide binding"/>
    <property type="evidence" value="ECO:0007669"/>
    <property type="project" value="InterPro"/>
</dbReference>
<dbReference type="InterPro" id="IPR000683">
    <property type="entry name" value="Gfo/Idh/MocA-like_OxRdtase_N"/>
</dbReference>
<dbReference type="InterPro" id="IPR051450">
    <property type="entry name" value="Gfo/Idh/MocA_Oxidoreductases"/>
</dbReference>
<evidence type="ECO:0000313" key="2">
    <source>
        <dbReference type="EMBL" id="KPV43966.1"/>
    </source>
</evidence>
<comment type="caution">
    <text evidence="2">The sequence shown here is derived from an EMBL/GenBank/DDBJ whole genome shotgun (WGS) entry which is preliminary data.</text>
</comment>
<protein>
    <submittedName>
        <fullName evidence="2">Oxidoreductase</fullName>
    </submittedName>
</protein>
<dbReference type="AlphaFoldDB" id="A0A0P9CEC4"/>